<dbReference type="GO" id="GO:0042281">
    <property type="term" value="F:dolichyl pyrophosphate Man9GlcNAc2 alpha-1,3-glucosyltransferase activity"/>
    <property type="evidence" value="ECO:0007669"/>
    <property type="project" value="TreeGrafter"/>
</dbReference>
<proteinExistence type="inferred from homology"/>
<accession>A0A8B7KTV3</accession>
<gene>
    <name evidence="11" type="primary">552163</name>
    <name evidence="13" type="synonym">LOC552163</name>
</gene>
<feature type="transmembrane region" description="Helical" evidence="10">
    <location>
        <begin position="110"/>
        <end position="133"/>
    </location>
</feature>
<feature type="transmembrane region" description="Helical" evidence="10">
    <location>
        <begin position="398"/>
        <end position="418"/>
    </location>
</feature>
<feature type="transmembrane region" description="Helical" evidence="10">
    <location>
        <begin position="338"/>
        <end position="356"/>
    </location>
</feature>
<keyword evidence="9 10" id="KW-0472">Membrane</keyword>
<feature type="transmembrane region" description="Helical" evidence="10">
    <location>
        <begin position="513"/>
        <end position="533"/>
    </location>
</feature>
<organism evidence="11">
    <name type="scientific">Apis mellifera</name>
    <name type="common">Honeybee</name>
    <dbReference type="NCBI Taxonomy" id="7460"/>
    <lineage>
        <taxon>Eukaryota</taxon>
        <taxon>Metazoa</taxon>
        <taxon>Ecdysozoa</taxon>
        <taxon>Arthropoda</taxon>
        <taxon>Hexapoda</taxon>
        <taxon>Insecta</taxon>
        <taxon>Pterygota</taxon>
        <taxon>Neoptera</taxon>
        <taxon>Endopterygota</taxon>
        <taxon>Hymenoptera</taxon>
        <taxon>Apocrita</taxon>
        <taxon>Aculeata</taxon>
        <taxon>Apoidea</taxon>
        <taxon>Anthophila</taxon>
        <taxon>Apidae</taxon>
        <taxon>Apis</taxon>
    </lineage>
</organism>
<feature type="transmembrane region" description="Helical" evidence="10">
    <location>
        <begin position="182"/>
        <end position="205"/>
    </location>
</feature>
<comment type="subcellular location">
    <subcellularLocation>
        <location evidence="1 10">Endoplasmic reticulum membrane</location>
        <topology evidence="1 10">Multi-pass membrane protein</topology>
    </subcellularLocation>
</comment>
<feature type="transmembrane region" description="Helical" evidence="10">
    <location>
        <begin position="362"/>
        <end position="386"/>
    </location>
</feature>
<evidence type="ECO:0000256" key="6">
    <source>
        <dbReference type="ARBA" id="ARBA00022692"/>
    </source>
</evidence>
<evidence type="ECO:0000256" key="2">
    <source>
        <dbReference type="ARBA" id="ARBA00004922"/>
    </source>
</evidence>
<dbReference type="UniPathway" id="UPA00378"/>
<feature type="transmembrane region" description="Helical" evidence="10">
    <location>
        <begin position="236"/>
        <end position="262"/>
    </location>
</feature>
<keyword evidence="4 10" id="KW-0328">Glycosyltransferase</keyword>
<dbReference type="Proteomes" id="UP000005203">
    <property type="component" value="Linkage group LG1"/>
</dbReference>
<comment type="similarity">
    <text evidence="3 10">Belongs to the ALG6/ALG8 glucosyltransferase family.</text>
</comment>
<evidence type="ECO:0000256" key="4">
    <source>
        <dbReference type="ARBA" id="ARBA00022676"/>
    </source>
</evidence>
<evidence type="ECO:0000313" key="13">
    <source>
        <dbReference type="RefSeq" id="XP_016773353.2"/>
    </source>
</evidence>
<dbReference type="EC" id="2.4.1.-" evidence="10"/>
<keyword evidence="12" id="KW-1185">Reference proteome</keyword>
<feature type="transmembrane region" description="Helical" evidence="10">
    <location>
        <begin position="485"/>
        <end position="504"/>
    </location>
</feature>
<evidence type="ECO:0000313" key="11">
    <source>
        <dbReference type="EnsemblMetazoa" id="XP_016773353"/>
    </source>
</evidence>
<reference evidence="11" key="1">
    <citation type="submission" date="2021-01" db="UniProtKB">
        <authorList>
            <consortium name="EnsemblMetazoa"/>
        </authorList>
    </citation>
    <scope>IDENTIFICATION</scope>
    <source>
        <strain evidence="11">DH4</strain>
    </source>
</reference>
<reference evidence="13" key="2">
    <citation type="submission" date="2025-04" db="UniProtKB">
        <authorList>
            <consortium name="RefSeq"/>
        </authorList>
    </citation>
    <scope>IDENTIFICATION</scope>
    <source>
        <strain evidence="13">DH4</strain>
        <tissue evidence="13">Whole body</tissue>
    </source>
</reference>
<dbReference type="AlphaFoldDB" id="A0A7M7IKP7"/>
<reference evidence="12" key="3">
    <citation type="submission" date="2025-05" db="UniProtKB">
        <authorList>
            <consortium name="RefSeq"/>
        </authorList>
    </citation>
    <scope>NUCLEOTIDE SEQUENCE [LARGE SCALE GENOMIC DNA]</scope>
    <source>
        <strain evidence="12">DH4</strain>
    </source>
</reference>
<evidence type="ECO:0000256" key="3">
    <source>
        <dbReference type="ARBA" id="ARBA00008715"/>
    </source>
</evidence>
<comment type="pathway">
    <text evidence="2 10">Protein modification; protein glycosylation.</text>
</comment>
<dbReference type="InterPro" id="IPR004856">
    <property type="entry name" value="Glyco_trans_ALG6/ALG8"/>
</dbReference>
<keyword evidence="8 10" id="KW-1133">Transmembrane helix</keyword>
<dbReference type="GO" id="GO:0005789">
    <property type="term" value="C:endoplasmic reticulum membrane"/>
    <property type="evidence" value="ECO:0007669"/>
    <property type="project" value="UniProtKB-SubCell"/>
</dbReference>
<keyword evidence="7 10" id="KW-0256">Endoplasmic reticulum</keyword>
<evidence type="ECO:0000256" key="5">
    <source>
        <dbReference type="ARBA" id="ARBA00022679"/>
    </source>
</evidence>
<evidence type="ECO:0000313" key="12">
    <source>
        <dbReference type="Proteomes" id="UP000005203"/>
    </source>
</evidence>
<sequence>MQENVPIVLISLFALLLRWCITYHSYSGEGKPPMFGDYEAQRHWQEITLNIPIEKWYINTTDNDLQYWGLDYPPLTAYHSFAMGYVANKLNSSYVKLHESRGFSSEDHKYFMRLSVLCIDILVYIPSVIYFILTKKVPENFEKEKLSIFNLKKKHINLLIILIYPGLILIDHGHFQYNSLSLGLFISAITAMLQNFFIIGSFLFVTALNYKQMELYHALSIFCYILGKYSPIKKQFWLFNLIMLLCIAITVVTTFFIIWLPFIKDWETFINVVFRLFPVSRGIFEDKVANIWCTINVIYKLRNTFTNKELAKICLILTTFSVLPSCINLYLNPQKERFIISLINCALAFFLFSFQVHEKSILLVAIPVLLYFESNPFPCFWFLIISHFSMLPLFIKDGLYMAYCVTLIFYFFFVFWTHPNLFDNNELLNNANSKKNVCIVTNQKRIKTNLKNIKNKSIFIKLKKDIVNYKNNFILLGYSFFSKTILFYCSILGIIILSLISAFLKPPNRYPDLFALLISMYSCGHFIIFYLYFNYKQFVYKTNINLK</sequence>
<dbReference type="PANTHER" id="PTHR12413">
    <property type="entry name" value="DOLICHYL GLYCOSYLTRANSFERASE"/>
    <property type="match status" value="1"/>
</dbReference>
<dbReference type="EnsemblMetazoa" id="XM_016917864">
    <property type="protein sequence ID" value="XP_016773353"/>
    <property type="gene ID" value="LOC552163"/>
</dbReference>
<evidence type="ECO:0000256" key="8">
    <source>
        <dbReference type="ARBA" id="ARBA00022989"/>
    </source>
</evidence>
<evidence type="ECO:0000256" key="9">
    <source>
        <dbReference type="ARBA" id="ARBA00023136"/>
    </source>
</evidence>
<feature type="transmembrane region" description="Helical" evidence="10">
    <location>
        <begin position="7"/>
        <end position="26"/>
    </location>
</feature>
<evidence type="ECO:0000256" key="10">
    <source>
        <dbReference type="RuleBase" id="RU363110"/>
    </source>
</evidence>
<feature type="transmembrane region" description="Helical" evidence="10">
    <location>
        <begin position="154"/>
        <end position="170"/>
    </location>
</feature>
<dbReference type="Pfam" id="PF03155">
    <property type="entry name" value="Alg6_Alg8"/>
    <property type="match status" value="1"/>
</dbReference>
<name>A0A7M7IKP7_APIME</name>
<dbReference type="PANTHER" id="PTHR12413:SF1">
    <property type="entry name" value="DOLICHYL PYROPHOSPHATE MAN9GLCNAC2 ALPHA-1,3-GLUCOSYLTRANSFERASE"/>
    <property type="match status" value="1"/>
</dbReference>
<evidence type="ECO:0000256" key="1">
    <source>
        <dbReference type="ARBA" id="ARBA00004477"/>
    </source>
</evidence>
<evidence type="ECO:0000256" key="7">
    <source>
        <dbReference type="ARBA" id="ARBA00022824"/>
    </source>
</evidence>
<dbReference type="OrthoDB" id="4983at2759"/>
<keyword evidence="6 10" id="KW-0812">Transmembrane</keyword>
<dbReference type="RefSeq" id="XP_016773353.2">
    <property type="nucleotide sequence ID" value="XM_016917864.2"/>
</dbReference>
<protein>
    <recommendedName>
        <fullName evidence="10">Alpha-1,3-glucosyltransferase</fullName>
        <ecNumber evidence="10">2.4.1.-</ecNumber>
    </recommendedName>
</protein>
<accession>A0A7M7IKP7</accession>
<keyword evidence="5 10" id="KW-0808">Transferase</keyword>